<dbReference type="EMBL" id="JBHTBH010000001">
    <property type="protein sequence ID" value="MFC7326114.1"/>
    <property type="molecule type" value="Genomic_DNA"/>
</dbReference>
<sequence length="144" mass="16122">MTMPYTCCAHPVPRPLLNLRECGVPHHRIEHRHHFGYTHVSRCPSCGAGAIEAHVHDCRAPREPAAWDRYWWWRIDPADMPPLLRVMRSCPRPLAASCGCPVHEGLGARLPAPRAAATSAYFGPAEMPRTAVRVETGLPRWHAP</sequence>
<proteinExistence type="predicted"/>
<organism evidence="1 2">
    <name type="scientific">Marinactinospora rubrisoli</name>
    <dbReference type="NCBI Taxonomy" id="2715399"/>
    <lineage>
        <taxon>Bacteria</taxon>
        <taxon>Bacillati</taxon>
        <taxon>Actinomycetota</taxon>
        <taxon>Actinomycetes</taxon>
        <taxon>Streptosporangiales</taxon>
        <taxon>Nocardiopsidaceae</taxon>
        <taxon>Marinactinospora</taxon>
    </lineage>
</organism>
<evidence type="ECO:0000313" key="2">
    <source>
        <dbReference type="Proteomes" id="UP001596540"/>
    </source>
</evidence>
<gene>
    <name evidence="1" type="ORF">ACFQRF_00030</name>
</gene>
<dbReference type="RefSeq" id="WP_379867902.1">
    <property type="nucleotide sequence ID" value="NZ_JBHTBH010000001.1"/>
</dbReference>
<dbReference type="Proteomes" id="UP001596540">
    <property type="component" value="Unassembled WGS sequence"/>
</dbReference>
<comment type="caution">
    <text evidence="1">The sequence shown here is derived from an EMBL/GenBank/DDBJ whole genome shotgun (WGS) entry which is preliminary data.</text>
</comment>
<accession>A0ABW2K854</accession>
<name>A0ABW2K854_9ACTN</name>
<protein>
    <submittedName>
        <fullName evidence="1">Uncharacterized protein</fullName>
    </submittedName>
</protein>
<reference evidence="2" key="1">
    <citation type="journal article" date="2019" name="Int. J. Syst. Evol. Microbiol.">
        <title>The Global Catalogue of Microorganisms (GCM) 10K type strain sequencing project: providing services to taxonomists for standard genome sequencing and annotation.</title>
        <authorList>
            <consortium name="The Broad Institute Genomics Platform"/>
            <consortium name="The Broad Institute Genome Sequencing Center for Infectious Disease"/>
            <person name="Wu L."/>
            <person name="Ma J."/>
        </authorList>
    </citation>
    <scope>NUCLEOTIDE SEQUENCE [LARGE SCALE GENOMIC DNA]</scope>
    <source>
        <strain evidence="2">CGMCC 4.7382</strain>
    </source>
</reference>
<keyword evidence="2" id="KW-1185">Reference proteome</keyword>
<evidence type="ECO:0000313" key="1">
    <source>
        <dbReference type="EMBL" id="MFC7326114.1"/>
    </source>
</evidence>